<sequence>MTIHQFFLQCFLFVRLLVELMISLIWAFLQFQLPLQLAELMTASLGCARYNVFLWKFGIEESDHGAEQAWCFLWSLLLWKAQHEDAFAHIAYANTKHKCPGQ</sequence>
<comment type="caution">
    <text evidence="2">The sequence shown here is derived from an EMBL/GenBank/DDBJ whole genome shotgun (WGS) entry which is preliminary data.</text>
</comment>
<organism evidence="2 3">
    <name type="scientific">Eragrostis curvula</name>
    <name type="common">weeping love grass</name>
    <dbReference type="NCBI Taxonomy" id="38414"/>
    <lineage>
        <taxon>Eukaryota</taxon>
        <taxon>Viridiplantae</taxon>
        <taxon>Streptophyta</taxon>
        <taxon>Embryophyta</taxon>
        <taxon>Tracheophyta</taxon>
        <taxon>Spermatophyta</taxon>
        <taxon>Magnoliopsida</taxon>
        <taxon>Liliopsida</taxon>
        <taxon>Poales</taxon>
        <taxon>Poaceae</taxon>
        <taxon>PACMAD clade</taxon>
        <taxon>Chloridoideae</taxon>
        <taxon>Eragrostideae</taxon>
        <taxon>Eragrostidinae</taxon>
        <taxon>Eragrostis</taxon>
    </lineage>
</organism>
<keyword evidence="1" id="KW-0472">Membrane</keyword>
<keyword evidence="1" id="KW-1133">Transmembrane helix</keyword>
<dbReference type="AlphaFoldDB" id="A0A5J9UI06"/>
<protein>
    <submittedName>
        <fullName evidence="2">Uncharacterized protein</fullName>
    </submittedName>
</protein>
<keyword evidence="1" id="KW-0812">Transmembrane</keyword>
<evidence type="ECO:0000313" key="3">
    <source>
        <dbReference type="Proteomes" id="UP000324897"/>
    </source>
</evidence>
<keyword evidence="3" id="KW-1185">Reference proteome</keyword>
<dbReference type="Gramene" id="TVU23084">
    <property type="protein sequence ID" value="TVU23084"/>
    <property type="gene ID" value="EJB05_32820"/>
</dbReference>
<gene>
    <name evidence="2" type="ORF">EJB05_32820</name>
</gene>
<evidence type="ECO:0000256" key="1">
    <source>
        <dbReference type="SAM" id="Phobius"/>
    </source>
</evidence>
<proteinExistence type="predicted"/>
<dbReference type="Proteomes" id="UP000324897">
    <property type="component" value="Unassembled WGS sequence"/>
</dbReference>
<accession>A0A5J9UI06</accession>
<dbReference type="EMBL" id="RWGY01000026">
    <property type="protein sequence ID" value="TVU23084.1"/>
    <property type="molecule type" value="Genomic_DNA"/>
</dbReference>
<reference evidence="2 3" key="1">
    <citation type="journal article" date="2019" name="Sci. Rep.">
        <title>A high-quality genome of Eragrostis curvula grass provides insights into Poaceae evolution and supports new strategies to enhance forage quality.</title>
        <authorList>
            <person name="Carballo J."/>
            <person name="Santos B.A.C.M."/>
            <person name="Zappacosta D."/>
            <person name="Garbus I."/>
            <person name="Selva J.P."/>
            <person name="Gallo C.A."/>
            <person name="Diaz A."/>
            <person name="Albertini E."/>
            <person name="Caccamo M."/>
            <person name="Echenique V."/>
        </authorList>
    </citation>
    <scope>NUCLEOTIDE SEQUENCE [LARGE SCALE GENOMIC DNA]</scope>
    <source>
        <strain evidence="3">cv. Victoria</strain>
        <tissue evidence="2">Leaf</tissue>
    </source>
</reference>
<evidence type="ECO:0000313" key="2">
    <source>
        <dbReference type="EMBL" id="TVU23084.1"/>
    </source>
</evidence>
<name>A0A5J9UI06_9POAL</name>
<feature type="transmembrane region" description="Helical" evidence="1">
    <location>
        <begin position="6"/>
        <end position="29"/>
    </location>
</feature>